<reference evidence="1 2" key="1">
    <citation type="submission" date="2018-03" db="EMBL/GenBank/DDBJ databases">
        <title>Genomic Encyclopedia of Archaeal and Bacterial Type Strains, Phase II (KMG-II): from individual species to whole genera.</title>
        <authorList>
            <person name="Goeker M."/>
        </authorList>
    </citation>
    <scope>NUCLEOTIDE SEQUENCE [LARGE SCALE GENOMIC DNA]</scope>
    <source>
        <strain evidence="1 2">DSM 27929</strain>
    </source>
</reference>
<name>A0A2T0WR15_9BACT</name>
<protein>
    <submittedName>
        <fullName evidence="1">Uncharacterized protein</fullName>
    </submittedName>
</protein>
<sequence>MFLAEEWSKEKNAFRQKQRCEVRMKNVSAEPRVKGVIRRCEIRETRRKKSRQISFSGLKLSGLHLVISSI</sequence>
<dbReference type="EMBL" id="PVTR01000003">
    <property type="protein sequence ID" value="PRY89115.1"/>
    <property type="molecule type" value="Genomic_DNA"/>
</dbReference>
<dbReference type="AlphaFoldDB" id="A0A2T0WR15"/>
<gene>
    <name evidence="1" type="ORF">CLW00_103237</name>
</gene>
<evidence type="ECO:0000313" key="2">
    <source>
        <dbReference type="Proteomes" id="UP000238157"/>
    </source>
</evidence>
<organism evidence="1 2">
    <name type="scientific">Mongoliibacter ruber</name>
    <dbReference type="NCBI Taxonomy" id="1750599"/>
    <lineage>
        <taxon>Bacteria</taxon>
        <taxon>Pseudomonadati</taxon>
        <taxon>Bacteroidota</taxon>
        <taxon>Cytophagia</taxon>
        <taxon>Cytophagales</taxon>
        <taxon>Cyclobacteriaceae</taxon>
        <taxon>Mongoliibacter</taxon>
    </lineage>
</organism>
<dbReference type="Proteomes" id="UP000238157">
    <property type="component" value="Unassembled WGS sequence"/>
</dbReference>
<evidence type="ECO:0000313" key="1">
    <source>
        <dbReference type="EMBL" id="PRY89115.1"/>
    </source>
</evidence>
<keyword evidence="2" id="KW-1185">Reference proteome</keyword>
<proteinExistence type="predicted"/>
<comment type="caution">
    <text evidence="1">The sequence shown here is derived from an EMBL/GenBank/DDBJ whole genome shotgun (WGS) entry which is preliminary data.</text>
</comment>
<accession>A0A2T0WR15</accession>